<keyword evidence="2" id="KW-0732">Signal</keyword>
<evidence type="ECO:0000256" key="2">
    <source>
        <dbReference type="SAM" id="SignalP"/>
    </source>
</evidence>
<comment type="caution">
    <text evidence="3">The sequence shown here is derived from an EMBL/GenBank/DDBJ whole genome shotgun (WGS) entry which is preliminary data.</text>
</comment>
<accession>A0A151Z5R8</accession>
<evidence type="ECO:0000313" key="3">
    <source>
        <dbReference type="EMBL" id="KYQ89302.1"/>
    </source>
</evidence>
<name>A0A151Z5R8_TIELA</name>
<proteinExistence type="predicted"/>
<reference evidence="3 4" key="1">
    <citation type="submission" date="2015-12" db="EMBL/GenBank/DDBJ databases">
        <title>Dictyostelia acquired genes for synthesis and detection of signals that induce cell-type specialization by lateral gene transfer from prokaryotes.</title>
        <authorList>
            <person name="Gloeckner G."/>
            <person name="Schaap P."/>
        </authorList>
    </citation>
    <scope>NUCLEOTIDE SEQUENCE [LARGE SCALE GENOMIC DNA]</scope>
    <source>
        <strain evidence="3 4">TK</strain>
    </source>
</reference>
<protein>
    <submittedName>
        <fullName evidence="3">Uncharacterized protein</fullName>
    </submittedName>
</protein>
<feature type="chain" id="PRO_5007592890" evidence="2">
    <location>
        <begin position="19"/>
        <end position="265"/>
    </location>
</feature>
<feature type="compositionally biased region" description="Pro residues" evidence="1">
    <location>
        <begin position="233"/>
        <end position="245"/>
    </location>
</feature>
<feature type="signal peptide" evidence="2">
    <location>
        <begin position="1"/>
        <end position="18"/>
    </location>
</feature>
<organism evidence="3 4">
    <name type="scientific">Tieghemostelium lacteum</name>
    <name type="common">Slime mold</name>
    <name type="synonym">Dictyostelium lacteum</name>
    <dbReference type="NCBI Taxonomy" id="361077"/>
    <lineage>
        <taxon>Eukaryota</taxon>
        <taxon>Amoebozoa</taxon>
        <taxon>Evosea</taxon>
        <taxon>Eumycetozoa</taxon>
        <taxon>Dictyostelia</taxon>
        <taxon>Dictyosteliales</taxon>
        <taxon>Raperosteliaceae</taxon>
        <taxon>Tieghemostelium</taxon>
    </lineage>
</organism>
<evidence type="ECO:0000313" key="4">
    <source>
        <dbReference type="Proteomes" id="UP000076078"/>
    </source>
</evidence>
<feature type="region of interest" description="Disordered" evidence="1">
    <location>
        <begin position="225"/>
        <end position="251"/>
    </location>
</feature>
<dbReference type="EMBL" id="LODT01000041">
    <property type="protein sequence ID" value="KYQ89302.1"/>
    <property type="molecule type" value="Genomic_DNA"/>
</dbReference>
<gene>
    <name evidence="3" type="ORF">DLAC_09962</name>
</gene>
<sequence length="265" mass="29736">MKLGYLFVILISLVGTEARYYSVVYPPENLNPIGPVMFKIGSWFCITTISKENGQKVVNTPDWKTTIDMSAIYGFFILDNGLLKLDYIGSSKQNFYQRATSHLTNEFDIYYKRAQNTVLLCYLPVTDNLNYGGVTMPTGDIPGLMWSSILRVFDSPGNTILGVNAFESLYSMVDPITNERTVPVDFLYSVEQYYNGIIDTYARGYVGQFPNFKIVFNKDRQSEHGLGANPIQLPTPSPSPPPPAVPVNTTTTPPKPAVNYILFYK</sequence>
<dbReference type="Proteomes" id="UP000076078">
    <property type="component" value="Unassembled WGS sequence"/>
</dbReference>
<keyword evidence="4" id="KW-1185">Reference proteome</keyword>
<evidence type="ECO:0000256" key="1">
    <source>
        <dbReference type="SAM" id="MobiDB-lite"/>
    </source>
</evidence>
<dbReference type="AlphaFoldDB" id="A0A151Z5R8"/>
<dbReference type="InParanoid" id="A0A151Z5R8"/>